<keyword evidence="4 10" id="KW-0812">Transmembrane</keyword>
<evidence type="ECO:0000256" key="4">
    <source>
        <dbReference type="ARBA" id="ARBA00022692"/>
    </source>
</evidence>
<dbReference type="InterPro" id="IPR028098">
    <property type="entry name" value="Glyco_trans_4-like_N"/>
</dbReference>
<dbReference type="Pfam" id="PF00534">
    <property type="entry name" value="Glycos_transf_1"/>
    <property type="match status" value="1"/>
</dbReference>
<evidence type="ECO:0000313" key="13">
    <source>
        <dbReference type="EMBL" id="KAJ4460332.1"/>
    </source>
</evidence>
<protein>
    <recommendedName>
        <fullName evidence="10">Alpha-1,3/1,6-mannosyltransferase ALG2</fullName>
        <ecNumber evidence="10">2.4.1.132</ecNumber>
        <ecNumber evidence="10">2.4.1.257</ecNumber>
    </recommendedName>
    <alternativeName>
        <fullName evidence="10">GDP-Man:Man(1)GlcNAc(2)-PP-Dol alpha-1,3-mannosyltransferase</fullName>
    </alternativeName>
</protein>
<evidence type="ECO:0000259" key="12">
    <source>
        <dbReference type="Pfam" id="PF13439"/>
    </source>
</evidence>
<dbReference type="InterPro" id="IPR027054">
    <property type="entry name" value="ALG2"/>
</dbReference>
<evidence type="ECO:0000256" key="9">
    <source>
        <dbReference type="ARBA" id="ARBA00045104"/>
    </source>
</evidence>
<comment type="catalytic activity">
    <reaction evidence="9 10">
        <text>an alpha-D-Man-(1-&gt;3)-beta-D-Man-(1-&gt;4)-beta-D-GlcNAc-(1-&gt;4)-alpha-D-GlcNAc-diphospho-di-trans,poly-cis-dolichol + GDP-alpha-D-mannose = an alpha-D-Man-(1-&gt;3)-[alpha-D-Man-(1-&gt;6)]-beta-D-Man-(1-&gt;4)-beta-D-GlcNAc-(1-&gt;4)-alpha-D-GlcNAc-diphospho-di-trans,poly-cis-dolichol + GDP + H(+)</text>
        <dbReference type="Rhea" id="RHEA:29519"/>
        <dbReference type="Rhea" id="RHEA-COMP:19513"/>
        <dbReference type="Rhea" id="RHEA-COMP:19515"/>
        <dbReference type="ChEBI" id="CHEBI:15378"/>
        <dbReference type="ChEBI" id="CHEBI:57527"/>
        <dbReference type="ChEBI" id="CHEBI:58189"/>
        <dbReference type="ChEBI" id="CHEBI:132510"/>
        <dbReference type="ChEBI" id="CHEBI:132511"/>
        <dbReference type="EC" id="2.4.1.257"/>
    </reaction>
    <physiologicalReaction direction="left-to-right" evidence="9 10">
        <dbReference type="Rhea" id="RHEA:29520"/>
    </physiologicalReaction>
</comment>
<keyword evidence="7 10" id="KW-0472">Membrane</keyword>
<evidence type="ECO:0000256" key="10">
    <source>
        <dbReference type="RuleBase" id="RU367136"/>
    </source>
</evidence>
<feature type="domain" description="Glycosyltransferase subfamily 4-like N-terminal" evidence="12">
    <location>
        <begin position="13"/>
        <end position="188"/>
    </location>
</feature>
<evidence type="ECO:0000256" key="2">
    <source>
        <dbReference type="ARBA" id="ARBA00022676"/>
    </source>
</evidence>
<dbReference type="EC" id="2.4.1.132" evidence="10"/>
<sequence length="555" mass="60909">MQVAFLHPDLGLGGAERLVIDAAVGLQKLGNHVHMYTSHCDKKHCFSEARDGTLSVTVLGDWIPRSFFRRFAALFAYVRMLYLALGVALFGPSFDVIVCDQISACIPILKLLTRAKIVFYCHYPDQLLCTDRRSLLKRLYRWPIDRLEAITTGMAHRVLVNSKYTASIFHATFTHIKTLPAVLYPPINSQAYTAVNEALAGELKTPASAADPEWLVPLRGKHLILSLNRFERKKNLRLAVDMMAQLRTTVDPATFANTVLVIAGGYDPLCRENIEYHSALEQYAQQLNLGPQVVFKRSFTEAERNALLRIATCLVYTPSFEHFGIVPVEAMYCGVPPVAVANGGPCESVLDGVTGFLCPCPSAPPASAQRCAGLDTPLGDLQVHMRLAGAFARCVACLIANPAGPVARHPALPVDGEAEPEAPPKRTGGASPRGGFLLSLCTLLGSILLMTAYTLVTMMVLHLLLLSLPFSPSTCRHCGCHWRRPIRSPLPPPQAQVSPVPADETAALARSDGPLRTRMGRAGRQRAREMFALEVFGSRLDQTLREVLMQKVRRE</sequence>
<gene>
    <name evidence="13" type="ORF">PAPYR_3343</name>
</gene>
<evidence type="ECO:0000259" key="11">
    <source>
        <dbReference type="Pfam" id="PF00534"/>
    </source>
</evidence>
<accession>A0ABQ8UMC4</accession>
<name>A0ABQ8UMC4_9EUKA</name>
<dbReference type="Gene3D" id="3.40.50.2000">
    <property type="entry name" value="Glycogen Phosphorylase B"/>
    <property type="match status" value="2"/>
</dbReference>
<dbReference type="InterPro" id="IPR001296">
    <property type="entry name" value="Glyco_trans_1"/>
</dbReference>
<comment type="catalytic activity">
    <reaction evidence="8 10">
        <text>a beta-D-Man-(1-&gt;4)-beta-D-GlcNAc-(1-&gt;4)-alpha-D-GlcNAc-diphospho-di-trans,poly-cis-dolichol + GDP-alpha-D-mannose = an alpha-D-Man-(1-&gt;3)-beta-D-Man-(1-&gt;4)-beta-D-GlcNAc-(1-&gt;4)-alpha-D-GlcNAc-diphospho-di-trans,poly-cis-dolichol + GDP + H(+)</text>
        <dbReference type="Rhea" id="RHEA:29515"/>
        <dbReference type="Rhea" id="RHEA-COMP:19511"/>
        <dbReference type="Rhea" id="RHEA-COMP:19513"/>
        <dbReference type="ChEBI" id="CHEBI:15378"/>
        <dbReference type="ChEBI" id="CHEBI:57527"/>
        <dbReference type="ChEBI" id="CHEBI:58189"/>
        <dbReference type="ChEBI" id="CHEBI:58472"/>
        <dbReference type="ChEBI" id="CHEBI:132510"/>
        <dbReference type="EC" id="2.4.1.132"/>
    </reaction>
    <physiologicalReaction direction="left-to-right" evidence="8 10">
        <dbReference type="Rhea" id="RHEA:29516"/>
    </physiologicalReaction>
</comment>
<evidence type="ECO:0000256" key="5">
    <source>
        <dbReference type="ARBA" id="ARBA00022824"/>
    </source>
</evidence>
<keyword evidence="3 10" id="KW-0808">Transferase</keyword>
<comment type="caution">
    <text evidence="13">The sequence shown here is derived from an EMBL/GenBank/DDBJ whole genome shotgun (WGS) entry which is preliminary data.</text>
</comment>
<dbReference type="EMBL" id="JAPMOS010000013">
    <property type="protein sequence ID" value="KAJ4460332.1"/>
    <property type="molecule type" value="Genomic_DNA"/>
</dbReference>
<keyword evidence="5" id="KW-0256">Endoplasmic reticulum</keyword>
<evidence type="ECO:0000313" key="14">
    <source>
        <dbReference type="Proteomes" id="UP001141327"/>
    </source>
</evidence>
<dbReference type="Proteomes" id="UP001141327">
    <property type="component" value="Unassembled WGS sequence"/>
</dbReference>
<keyword evidence="6 10" id="KW-1133">Transmembrane helix</keyword>
<dbReference type="PANTHER" id="PTHR45918:SF1">
    <property type="entry name" value="ALPHA-1,3_1,6-MANNOSYLTRANSFERASE ALG2"/>
    <property type="match status" value="1"/>
</dbReference>
<dbReference type="CDD" id="cd03805">
    <property type="entry name" value="GT4_ALG2-like"/>
    <property type="match status" value="1"/>
</dbReference>
<comment type="subcellular location">
    <subcellularLocation>
        <location evidence="10">Endoplasmic reticulum membrane</location>
        <topology evidence="10">Single-pass membrane protein</topology>
    </subcellularLocation>
</comment>
<evidence type="ECO:0000256" key="3">
    <source>
        <dbReference type="ARBA" id="ARBA00022679"/>
    </source>
</evidence>
<proteinExistence type="inferred from homology"/>
<comment type="pathway">
    <text evidence="1 10">Protein modification; protein glycosylation.</text>
</comment>
<dbReference type="EC" id="2.4.1.257" evidence="10"/>
<keyword evidence="2 10" id="KW-0328">Glycosyltransferase</keyword>
<feature type="transmembrane region" description="Helical" evidence="10">
    <location>
        <begin position="436"/>
        <end position="466"/>
    </location>
</feature>
<evidence type="ECO:0000256" key="8">
    <source>
        <dbReference type="ARBA" id="ARBA00045103"/>
    </source>
</evidence>
<keyword evidence="14" id="KW-1185">Reference proteome</keyword>
<dbReference type="GO" id="GO:0016757">
    <property type="term" value="F:glycosyltransferase activity"/>
    <property type="evidence" value="ECO:0007669"/>
    <property type="project" value="UniProtKB-KW"/>
</dbReference>
<evidence type="ECO:0000256" key="7">
    <source>
        <dbReference type="ARBA" id="ARBA00023136"/>
    </source>
</evidence>
<dbReference type="Pfam" id="PF13439">
    <property type="entry name" value="Glyco_transf_4"/>
    <property type="match status" value="1"/>
</dbReference>
<comment type="function">
    <text evidence="10">Mannosylates Man(2)GlcNAc(2)-dolichol diphosphate and Man(1)GlcNAc(2)-dolichol diphosphate to form Man(3)GlcNAc(2)-dolichol diphosphate.</text>
</comment>
<reference evidence="13" key="1">
    <citation type="journal article" date="2022" name="bioRxiv">
        <title>Genomics of Preaxostyla Flagellates Illuminates Evolutionary Transitions and the Path Towards Mitochondrial Loss.</title>
        <authorList>
            <person name="Novak L.V.F."/>
            <person name="Treitli S.C."/>
            <person name="Pyrih J."/>
            <person name="Halakuc P."/>
            <person name="Pipaliya S.V."/>
            <person name="Vacek V."/>
            <person name="Brzon O."/>
            <person name="Soukal P."/>
            <person name="Eme L."/>
            <person name="Dacks J.B."/>
            <person name="Karnkowska A."/>
            <person name="Elias M."/>
            <person name="Hampl V."/>
        </authorList>
    </citation>
    <scope>NUCLEOTIDE SEQUENCE</scope>
    <source>
        <strain evidence="13">RCP-MX</strain>
    </source>
</reference>
<dbReference type="PANTHER" id="PTHR45918">
    <property type="entry name" value="ALPHA-1,3/1,6-MANNOSYLTRANSFERASE ALG2"/>
    <property type="match status" value="1"/>
</dbReference>
<organism evidence="13 14">
    <name type="scientific">Paratrimastix pyriformis</name>
    <dbReference type="NCBI Taxonomy" id="342808"/>
    <lineage>
        <taxon>Eukaryota</taxon>
        <taxon>Metamonada</taxon>
        <taxon>Preaxostyla</taxon>
        <taxon>Paratrimastigidae</taxon>
        <taxon>Paratrimastix</taxon>
    </lineage>
</organism>
<evidence type="ECO:0000256" key="6">
    <source>
        <dbReference type="ARBA" id="ARBA00022989"/>
    </source>
</evidence>
<feature type="domain" description="Glycosyl transferase family 1" evidence="11">
    <location>
        <begin position="220"/>
        <end position="363"/>
    </location>
</feature>
<comment type="similarity">
    <text evidence="10">Belongs to the glycosyltransferase group 1 family.</text>
</comment>
<dbReference type="SUPFAM" id="SSF53756">
    <property type="entry name" value="UDP-Glycosyltransferase/glycogen phosphorylase"/>
    <property type="match status" value="1"/>
</dbReference>
<evidence type="ECO:0000256" key="1">
    <source>
        <dbReference type="ARBA" id="ARBA00004922"/>
    </source>
</evidence>